<dbReference type="Proteomes" id="UP001140066">
    <property type="component" value="Unassembled WGS sequence"/>
</dbReference>
<evidence type="ECO:0000313" key="1">
    <source>
        <dbReference type="EMBL" id="KAJ2777035.1"/>
    </source>
</evidence>
<sequence length="334" mass="36947">MSTGRPPLRPIGQPRPSTRTRLPLAQAPRTVKPPTLVATADNSSGATLKEDPRATGMEVANAGLPCQNATLSSDNGSSVDDLVLAERAANSLILDSWETKTNNDTEEQNLQSSYNDVECRVSVPHTEGIVDKPRFYIQLLDTDDDASSIYHRILGDGFKEWAEKVKWLLTQDPDPTSFGEATAALETLNDDFSSLVLHALGESVRRHTPHRPNKPPWWCRTLKRLKNRAIIENNYYRAISEGPLAGSNLALIAQEDALEARKDFQVAYDQVALAWWQHARLLLTAGLANAMMRSINCCIRAKQNTALLCTTQHESKQAISAVRVHFDMVLSHSA</sequence>
<comment type="caution">
    <text evidence="1">The sequence shown here is derived from an EMBL/GenBank/DDBJ whole genome shotgun (WGS) entry which is preliminary data.</text>
</comment>
<protein>
    <submittedName>
        <fullName evidence="1">Uncharacterized protein</fullName>
    </submittedName>
</protein>
<dbReference type="EMBL" id="JANBUK010001863">
    <property type="protein sequence ID" value="KAJ2777035.1"/>
    <property type="molecule type" value="Genomic_DNA"/>
</dbReference>
<evidence type="ECO:0000313" key="2">
    <source>
        <dbReference type="Proteomes" id="UP001140066"/>
    </source>
</evidence>
<name>A0ACC1KAE6_9FUNG</name>
<proteinExistence type="predicted"/>
<organism evidence="1 2">
    <name type="scientific">Coemansia linderi</name>
    <dbReference type="NCBI Taxonomy" id="2663919"/>
    <lineage>
        <taxon>Eukaryota</taxon>
        <taxon>Fungi</taxon>
        <taxon>Fungi incertae sedis</taxon>
        <taxon>Zoopagomycota</taxon>
        <taxon>Kickxellomycotina</taxon>
        <taxon>Kickxellomycetes</taxon>
        <taxon>Kickxellales</taxon>
        <taxon>Kickxellaceae</taxon>
        <taxon>Coemansia</taxon>
    </lineage>
</organism>
<reference evidence="1" key="1">
    <citation type="submission" date="2022-07" db="EMBL/GenBank/DDBJ databases">
        <title>Phylogenomic reconstructions and comparative analyses of Kickxellomycotina fungi.</title>
        <authorList>
            <person name="Reynolds N.K."/>
            <person name="Stajich J.E."/>
            <person name="Barry K."/>
            <person name="Grigoriev I.V."/>
            <person name="Crous P."/>
            <person name="Smith M.E."/>
        </authorList>
    </citation>
    <scope>NUCLEOTIDE SEQUENCE</scope>
    <source>
        <strain evidence="1">BCRC 34191</strain>
    </source>
</reference>
<gene>
    <name evidence="1" type="ORF">GGI18_004259</name>
</gene>
<accession>A0ACC1KAE6</accession>
<keyword evidence="2" id="KW-1185">Reference proteome</keyword>